<accession>V5Z6T7</accession>
<reference evidence="1 2" key="1">
    <citation type="journal article" date="2013" name="Syst. Appl. Microbiol.">
        <title>Phylogenetic position and virulence apparatus of the pear flower necrosis pathogen Erwinia piriflorinigrans CFBP 5888T as assessed by comparative genomics.</title>
        <authorList>
            <person name="Smits T.H."/>
            <person name="Rezzonico F."/>
            <person name="Lopez M.M."/>
            <person name="Blom J."/>
            <person name="Goesmann A."/>
            <person name="Frey J.E."/>
            <person name="Duffy B."/>
        </authorList>
    </citation>
    <scope>NUCLEOTIDE SEQUENCE [LARGE SCALE GENOMIC DNA]</scope>
    <source>
        <strain evidence="2">CFBP5888</strain>
    </source>
</reference>
<protein>
    <submittedName>
        <fullName evidence="1">Uncharacterized protein</fullName>
    </submittedName>
</protein>
<keyword evidence="2" id="KW-1185">Reference proteome</keyword>
<dbReference type="EMBL" id="CAHS01000014">
    <property type="protein sequence ID" value="CCG87026.1"/>
    <property type="molecule type" value="Genomic_DNA"/>
</dbReference>
<dbReference type="AlphaFoldDB" id="V5Z6T7"/>
<dbReference type="STRING" id="1161919.EPIR_1661"/>
<evidence type="ECO:0000313" key="2">
    <source>
        <dbReference type="Proteomes" id="UP000018217"/>
    </source>
</evidence>
<dbReference type="Proteomes" id="UP000018217">
    <property type="component" value="Unassembled WGS sequence"/>
</dbReference>
<name>V5Z6T7_9GAMM</name>
<dbReference type="RefSeq" id="WP_023654824.1">
    <property type="nucleotide sequence ID" value="NZ_CAHS01000014.1"/>
</dbReference>
<comment type="caution">
    <text evidence="1">The sequence shown here is derived from an EMBL/GenBank/DDBJ whole genome shotgun (WGS) entry which is preliminary data.</text>
</comment>
<organism evidence="1 2">
    <name type="scientific">Erwinia piriflorinigrans CFBP 5888</name>
    <dbReference type="NCBI Taxonomy" id="1161919"/>
    <lineage>
        <taxon>Bacteria</taxon>
        <taxon>Pseudomonadati</taxon>
        <taxon>Pseudomonadota</taxon>
        <taxon>Gammaproteobacteria</taxon>
        <taxon>Enterobacterales</taxon>
        <taxon>Erwiniaceae</taxon>
        <taxon>Erwinia</taxon>
    </lineage>
</organism>
<gene>
    <name evidence="1" type="ORF">EPIR_1661</name>
</gene>
<evidence type="ECO:0000313" key="1">
    <source>
        <dbReference type="EMBL" id="CCG87026.1"/>
    </source>
</evidence>
<proteinExistence type="predicted"/>
<sequence length="44" mass="5262">MSKPETRIKKLRGYFRPDNKISASEIEENLGDFRLFLRTTFENI</sequence>